<dbReference type="Pfam" id="PF21094">
    <property type="entry name" value="Nup188_SH3-like"/>
    <property type="match status" value="1"/>
</dbReference>
<protein>
    <recommendedName>
        <fullName evidence="9">Nucleoporin NUP188</fullName>
    </recommendedName>
</protein>
<keyword evidence="2" id="KW-0813">Transport</keyword>
<dbReference type="Pfam" id="PF18378">
    <property type="entry name" value="Nup188_C"/>
    <property type="match status" value="1"/>
</dbReference>
<evidence type="ECO:0000256" key="9">
    <source>
        <dbReference type="ARBA" id="ARBA00040174"/>
    </source>
</evidence>
<dbReference type="PANTHER" id="PTHR31431">
    <property type="entry name" value="NUCLEOPORIN NUP188 HOMOLOG"/>
    <property type="match status" value="1"/>
</dbReference>
<keyword evidence="14" id="KW-1185">Reference proteome</keyword>
<dbReference type="GO" id="GO:0044611">
    <property type="term" value="C:nuclear pore inner ring"/>
    <property type="evidence" value="ECO:0007669"/>
    <property type="project" value="TreeGrafter"/>
</dbReference>
<dbReference type="Pfam" id="PF10487">
    <property type="entry name" value="Nup188_N"/>
    <property type="match status" value="1"/>
</dbReference>
<feature type="domain" description="Nucleoporin Nup188 N-terminal" evidence="10">
    <location>
        <begin position="62"/>
        <end position="420"/>
    </location>
</feature>
<gene>
    <name evidence="13" type="ORF">N7498_005443</name>
</gene>
<evidence type="ECO:0000259" key="12">
    <source>
        <dbReference type="Pfam" id="PF21093"/>
    </source>
</evidence>
<dbReference type="GO" id="GO:0006606">
    <property type="term" value="P:protein import into nucleus"/>
    <property type="evidence" value="ECO:0007669"/>
    <property type="project" value="TreeGrafter"/>
</dbReference>
<dbReference type="EMBL" id="JAPQKR010000012">
    <property type="protein sequence ID" value="KAJ5204564.1"/>
    <property type="molecule type" value="Genomic_DNA"/>
</dbReference>
<reference evidence="13" key="2">
    <citation type="journal article" date="2023" name="IMA Fungus">
        <title>Comparative genomic study of the Penicillium genus elucidates a diverse pangenome and 15 lateral gene transfer events.</title>
        <authorList>
            <person name="Petersen C."/>
            <person name="Sorensen T."/>
            <person name="Nielsen M.R."/>
            <person name="Sondergaard T.E."/>
            <person name="Sorensen J.L."/>
            <person name="Fitzpatrick D.A."/>
            <person name="Frisvad J.C."/>
            <person name="Nielsen K.L."/>
        </authorList>
    </citation>
    <scope>NUCLEOTIDE SEQUENCE</scope>
    <source>
        <strain evidence="13">IBT 15544</strain>
    </source>
</reference>
<reference evidence="13" key="1">
    <citation type="submission" date="2022-12" db="EMBL/GenBank/DDBJ databases">
        <authorList>
            <person name="Petersen C."/>
        </authorList>
    </citation>
    <scope>NUCLEOTIDE SEQUENCE</scope>
    <source>
        <strain evidence="13">IBT 15544</strain>
    </source>
</reference>
<evidence type="ECO:0000256" key="4">
    <source>
        <dbReference type="ARBA" id="ARBA00022927"/>
    </source>
</evidence>
<evidence type="ECO:0000256" key="6">
    <source>
        <dbReference type="ARBA" id="ARBA00023132"/>
    </source>
</evidence>
<comment type="subcellular location">
    <subcellularLocation>
        <location evidence="1">Nucleus</location>
        <location evidence="1">Nuclear pore complex</location>
    </subcellularLocation>
</comment>
<feature type="domain" description="Nuclear pore protein Nup188 C-terminal" evidence="11">
    <location>
        <begin position="1426"/>
        <end position="1795"/>
    </location>
</feature>
<dbReference type="OrthoDB" id="102511at2759"/>
<keyword evidence="3" id="KW-0509">mRNA transport</keyword>
<keyword evidence="6" id="KW-0906">Nuclear pore complex</keyword>
<dbReference type="GO" id="GO:0017056">
    <property type="term" value="F:structural constituent of nuclear pore"/>
    <property type="evidence" value="ECO:0007669"/>
    <property type="project" value="InterPro"/>
</dbReference>
<evidence type="ECO:0000259" key="11">
    <source>
        <dbReference type="Pfam" id="PF18378"/>
    </source>
</evidence>
<dbReference type="GO" id="GO:0051028">
    <property type="term" value="P:mRNA transport"/>
    <property type="evidence" value="ECO:0007669"/>
    <property type="project" value="UniProtKB-KW"/>
</dbReference>
<dbReference type="Gene3D" id="1.25.10.70">
    <property type="match status" value="1"/>
</dbReference>
<dbReference type="GO" id="GO:0006405">
    <property type="term" value="P:RNA export from nucleus"/>
    <property type="evidence" value="ECO:0007669"/>
    <property type="project" value="TreeGrafter"/>
</dbReference>
<dbReference type="InterPro" id="IPR044840">
    <property type="entry name" value="Nup188"/>
</dbReference>
<dbReference type="RefSeq" id="XP_058309043.1">
    <property type="nucleotide sequence ID" value="XM_058452505.1"/>
</dbReference>
<dbReference type="GeneID" id="83179806"/>
<organism evidence="13 14">
    <name type="scientific">Penicillium cinerascens</name>
    <dbReference type="NCBI Taxonomy" id="70096"/>
    <lineage>
        <taxon>Eukaryota</taxon>
        <taxon>Fungi</taxon>
        <taxon>Dikarya</taxon>
        <taxon>Ascomycota</taxon>
        <taxon>Pezizomycotina</taxon>
        <taxon>Eurotiomycetes</taxon>
        <taxon>Eurotiomycetidae</taxon>
        <taxon>Eurotiales</taxon>
        <taxon>Aspergillaceae</taxon>
        <taxon>Penicillium</taxon>
    </lineage>
</organism>
<evidence type="ECO:0000256" key="1">
    <source>
        <dbReference type="ARBA" id="ARBA00004567"/>
    </source>
</evidence>
<dbReference type="InterPro" id="IPR041634">
    <property type="entry name" value="Nup188_C"/>
</dbReference>
<dbReference type="InterPro" id="IPR018864">
    <property type="entry name" value="Nucleoporin_Nup188_N"/>
</dbReference>
<keyword evidence="5" id="KW-0811">Translocation</keyword>
<evidence type="ECO:0000256" key="5">
    <source>
        <dbReference type="ARBA" id="ARBA00023010"/>
    </source>
</evidence>
<evidence type="ECO:0000256" key="8">
    <source>
        <dbReference type="ARBA" id="ARBA00038387"/>
    </source>
</evidence>
<comment type="similarity">
    <text evidence="8">Belongs to the Nup188 family.</text>
</comment>
<accession>A0A9W9MNK6</accession>
<dbReference type="Pfam" id="PF21093">
    <property type="entry name" value="Nup188_N-subdom_III"/>
    <property type="match status" value="1"/>
</dbReference>
<keyword evidence="7" id="KW-0539">Nucleus</keyword>
<evidence type="ECO:0000256" key="2">
    <source>
        <dbReference type="ARBA" id="ARBA00022448"/>
    </source>
</evidence>
<sequence>MAPIPEAYFPSLDKCFSGDVQLLSWRRAFLYTNDPEGHADNGGNVAAFLSHPESTELLSRSLIPSSSLSAKSKSEFDSKTAAIHVETNSKSSFNLKEIKADAQWLSEKARIDEIAALRIAILEWQNRPASRLTTTFSTEEATSLSSASGTDNLRVSVAGPNLASVLRQAADKEDASTFDTETNRRLRLRNLYVSERSHTLKTYRKLLVLSLHDLSDESANDSTHKSERSLALCKLGESLFQIKSTGDGLNQLLTDCMAGIRSRLKDLQSDGGWLGASESSQETEDIWRTTLVEEIVHILQIVFHLLHASAETPSSDLVISWFSLMADNAFLEPLQVPCQQPLEVLLPLQAFTSLVSMAFLKFSHVIAHLFDSNESPAFPPGQKPYYLSKEAISQVTEILLGAYMNHNTANPAALLWGVFLQALKEGDEGSRGQRGLEQSLCEDLLDCARTPKHTAEDAILRLRSDELVESVLSVVVTLSTKVGSVSAIDDILTDQLVRLSLFDIIRVALDRIDYTTEVLESTLAILTGTSDSLRWHKATSLGPESDPRSVFVRDPVLMARIFEIARSRFPYETVPFLRLCRALVTPNELNEDGLPIIIEELDNMSTFTQIVSPGFQGYETIREDENANWVSLTQSLPMFESASRNPLPDTQTSSALIVSGSSEIPTSTVGQVRSESKPAIIMWQHQYSCLSFLGSWLEEWSASGGYSSDWNAAPCTEIIELLADLVAGARNAHAHDAAGTGATRILEMASDGLSKQGDIISVVLDIFERNLQNIGSRGDPANALEPIMACLRFIQEVIKVLPSRVWPFFNRSSFVGSDGKGGVMTAIVSAMELPSGEYPFLLSSVNLLVAAIDDAASRAVLRKSPGSVAGKSSIASDWSAGIPSHVMRTILLNFTRAMVEIFNSNGNWRFNLPEQQFKLNAMLSTAFDRILYYAHGVNDTAKPEAKITGVFSDSAAYILDLLRPRSTADLPFNPLLRLISDGLQTPPTVHLRYLALVENQVNSTLDLCIKLVQAARLAEQPGSLLEEQLFKATPVLIKLYALHDAYRLPVVSLLEILISVAASDPDNEPPSLVGHLGAESSCLFLDVLSQLDKPLNDEALLLANWKLLSTFVSKRQQWLAVFILTGASPRQTLKKSSKSGDPSMRGVPFLQMALDKLANIEQEEPQMALALLEFVSRAQENWPWATPHLKKHSQFFNSVVTYVSKLKISSLPVIQQIFATRIAAVVADICAVYLHAAKEIGDFSFVKTLIPLVQWYSKDAVEVNAYNASLHANLKKNFEMRYSGCKVVDFKRTPLVPRALGRDYYYDLRMGEKLLSYDFAWAGSRNRGFSEEFERANINLSLVEAQVTLLNSWKFFAIEHCADFMPDFAIQKSMAIVAQNCLEANTRSVPPEAIFEEIQQVRVDFAQALCQRLVQVDARGAEAFALLEAVYKALRNRHTTYEDALISNDTEYYRSLLNVLFLALQFHLDKPSRTSPETLSKPAKLSNDLTLIVEIVKVVVAQGFKSLTTYLHEEPDKCTPKDFAIIVAILQSCLQVKNSERLYEHITYHIQDNDVVRHATTLFSWADQLAVAGDPIYGDLSVSVLVKLSTLPMLAEHLAVEAVLMKLSTCRLSNGLRQPKGFGPFDPVPRLYTIWTGGFLPLCLNLLYNVIRAAPEVAAFLNQFEGQLNRASECFSIGHPTASAGVSSQWISLSMASEAYSLALISFMLDRFREAGPSAGLDAQSIKELKWDKAQVKEDIEELLGRRPTLRGRIVATTEKDAEWSRQKPLDQTSGAENRLEEKVVGELTAAVACLGGEEES</sequence>
<dbReference type="PANTHER" id="PTHR31431:SF1">
    <property type="entry name" value="NUCLEOPORIN NUP188"/>
    <property type="match status" value="1"/>
</dbReference>
<dbReference type="InterPro" id="IPR048883">
    <property type="entry name" value="Nup188_N-subdom_III"/>
</dbReference>
<evidence type="ECO:0000256" key="3">
    <source>
        <dbReference type="ARBA" id="ARBA00022816"/>
    </source>
</evidence>
<evidence type="ECO:0000259" key="10">
    <source>
        <dbReference type="Pfam" id="PF10487"/>
    </source>
</evidence>
<evidence type="ECO:0000256" key="7">
    <source>
        <dbReference type="ARBA" id="ARBA00023242"/>
    </source>
</evidence>
<keyword evidence="4" id="KW-0653">Protein transport</keyword>
<feature type="domain" description="Nucleoporin Nup188 N-terminal subdomain III" evidence="12">
    <location>
        <begin position="681"/>
        <end position="1126"/>
    </location>
</feature>
<name>A0A9W9MNK6_9EURO</name>
<comment type="caution">
    <text evidence="13">The sequence shown here is derived from an EMBL/GenBank/DDBJ whole genome shotgun (WGS) entry which is preliminary data.</text>
</comment>
<proteinExistence type="inferred from homology"/>
<evidence type="ECO:0000313" key="13">
    <source>
        <dbReference type="EMBL" id="KAJ5204564.1"/>
    </source>
</evidence>
<evidence type="ECO:0000313" key="14">
    <source>
        <dbReference type="Proteomes" id="UP001150904"/>
    </source>
</evidence>
<dbReference type="Proteomes" id="UP001150904">
    <property type="component" value="Unassembled WGS sequence"/>
</dbReference>
<dbReference type="FunFam" id="1.25.10.70:FF:000002">
    <property type="entry name" value="Nucleoporin (Nup184), putative"/>
    <property type="match status" value="1"/>
</dbReference>